<feature type="domain" description="VanZ-like" evidence="2">
    <location>
        <begin position="43"/>
        <end position="120"/>
    </location>
</feature>
<keyword evidence="1" id="KW-1133">Transmembrane helix</keyword>
<evidence type="ECO:0000259" key="2">
    <source>
        <dbReference type="Pfam" id="PF04892"/>
    </source>
</evidence>
<feature type="transmembrane region" description="Helical" evidence="1">
    <location>
        <begin position="48"/>
        <end position="65"/>
    </location>
</feature>
<feature type="transmembrane region" description="Helical" evidence="1">
    <location>
        <begin position="108"/>
        <end position="127"/>
    </location>
</feature>
<feature type="transmembrane region" description="Helical" evidence="1">
    <location>
        <begin position="74"/>
        <end position="96"/>
    </location>
</feature>
<dbReference type="RefSeq" id="WP_200270372.1">
    <property type="nucleotide sequence ID" value="NZ_JAENIJ010000014.1"/>
</dbReference>
<reference evidence="3" key="1">
    <citation type="submission" date="2021-01" db="EMBL/GenBank/DDBJ databases">
        <title>Modified the classification status of verrucomicrobia.</title>
        <authorList>
            <person name="Feng X."/>
        </authorList>
    </citation>
    <scope>NUCLEOTIDE SEQUENCE</scope>
    <source>
        <strain evidence="3">KCTC 22041</strain>
    </source>
</reference>
<comment type="caution">
    <text evidence="3">The sequence shown here is derived from an EMBL/GenBank/DDBJ whole genome shotgun (WGS) entry which is preliminary data.</text>
</comment>
<proteinExistence type="predicted"/>
<keyword evidence="4" id="KW-1185">Reference proteome</keyword>
<sequence>MLRVLSIAIAIALGLVVLYFSWIPDPAMGKIHWMPRAIGHWADRHGRLRTGVPFLPLGILLGLYLTRKRAILKWWLLVWLGLTSFVSAAEVGQLFIPRRVFDLRDIFWGSMGSAVGLLFVGTLWHIYRRTLGKLRS</sequence>
<dbReference type="AlphaFoldDB" id="A0A934VWI4"/>
<evidence type="ECO:0000313" key="3">
    <source>
        <dbReference type="EMBL" id="MBK1882848.1"/>
    </source>
</evidence>
<keyword evidence="1" id="KW-0472">Membrane</keyword>
<accession>A0A934VWI4</accession>
<dbReference type="InterPro" id="IPR006976">
    <property type="entry name" value="VanZ-like"/>
</dbReference>
<evidence type="ECO:0000313" key="4">
    <source>
        <dbReference type="Proteomes" id="UP000603141"/>
    </source>
</evidence>
<name>A0A934VWI4_9BACT</name>
<dbReference type="Pfam" id="PF04892">
    <property type="entry name" value="VanZ"/>
    <property type="match status" value="1"/>
</dbReference>
<evidence type="ECO:0000256" key="1">
    <source>
        <dbReference type="SAM" id="Phobius"/>
    </source>
</evidence>
<dbReference type="Proteomes" id="UP000603141">
    <property type="component" value="Unassembled WGS sequence"/>
</dbReference>
<protein>
    <submittedName>
        <fullName evidence="3">VanZ family protein</fullName>
    </submittedName>
</protein>
<keyword evidence="1" id="KW-0812">Transmembrane</keyword>
<dbReference type="EMBL" id="JAENIJ010000014">
    <property type="protein sequence ID" value="MBK1882848.1"/>
    <property type="molecule type" value="Genomic_DNA"/>
</dbReference>
<gene>
    <name evidence="3" type="ORF">JIN85_10505</name>
</gene>
<organism evidence="3 4">
    <name type="scientific">Luteolibacter pohnpeiensis</name>
    <dbReference type="NCBI Taxonomy" id="454153"/>
    <lineage>
        <taxon>Bacteria</taxon>
        <taxon>Pseudomonadati</taxon>
        <taxon>Verrucomicrobiota</taxon>
        <taxon>Verrucomicrobiia</taxon>
        <taxon>Verrucomicrobiales</taxon>
        <taxon>Verrucomicrobiaceae</taxon>
        <taxon>Luteolibacter</taxon>
    </lineage>
</organism>